<feature type="transmembrane region" description="Helical" evidence="1">
    <location>
        <begin position="7"/>
        <end position="30"/>
    </location>
</feature>
<accession>A0A3D9KK73</accession>
<reference evidence="2 3" key="1">
    <citation type="submission" date="2018-07" db="EMBL/GenBank/DDBJ databases">
        <title>Genomic Encyclopedia of Type Strains, Phase III (KMG-III): the genomes of soil and plant-associated and newly described type strains.</title>
        <authorList>
            <person name="Whitman W."/>
        </authorList>
    </citation>
    <scope>NUCLEOTIDE SEQUENCE [LARGE SCALE GENOMIC DNA]</scope>
    <source>
        <strain evidence="2 3">CECT 7287</strain>
    </source>
</reference>
<evidence type="ECO:0000256" key="1">
    <source>
        <dbReference type="SAM" id="Phobius"/>
    </source>
</evidence>
<feature type="transmembrane region" description="Helical" evidence="1">
    <location>
        <begin position="93"/>
        <end position="117"/>
    </location>
</feature>
<protein>
    <submittedName>
        <fullName evidence="2">Uncharacterized protein</fullName>
    </submittedName>
</protein>
<dbReference type="AlphaFoldDB" id="A0A3D9KK73"/>
<proteinExistence type="predicted"/>
<dbReference type="RefSeq" id="WP_116059689.1">
    <property type="nucleotide sequence ID" value="NZ_QRDZ01000003.1"/>
</dbReference>
<dbReference type="OrthoDB" id="2679649at2"/>
<keyword evidence="1" id="KW-0472">Membrane</keyword>
<keyword evidence="1" id="KW-0812">Transmembrane</keyword>
<keyword evidence="3" id="KW-1185">Reference proteome</keyword>
<evidence type="ECO:0000313" key="2">
    <source>
        <dbReference type="EMBL" id="RED86582.1"/>
    </source>
</evidence>
<dbReference type="Proteomes" id="UP000256977">
    <property type="component" value="Unassembled WGS sequence"/>
</dbReference>
<sequence length="174" mass="19191">MTIRELAYLAIRVMAVYFFVLGLNHLVNYLDFALPAYLQVLGEDISYGKVFLLVGVPSILLLVISVALWLSAGKLSRSLVPSRSGENETSPSFRGVEAFVLAVVGLILAILAITTLARMLLNYANMDAQNLYIDNRSFYISLVEQGIRLLLGIVLTVKAEGFAQLLRKIRGNRA</sequence>
<dbReference type="EMBL" id="QRDZ01000003">
    <property type="protein sequence ID" value="RED86582.1"/>
    <property type="molecule type" value="Genomic_DNA"/>
</dbReference>
<feature type="transmembrane region" description="Helical" evidence="1">
    <location>
        <begin position="50"/>
        <end position="72"/>
    </location>
</feature>
<name>A0A3D9KK73_9BACL</name>
<keyword evidence="1" id="KW-1133">Transmembrane helix</keyword>
<evidence type="ECO:0000313" key="3">
    <source>
        <dbReference type="Proteomes" id="UP000256977"/>
    </source>
</evidence>
<gene>
    <name evidence="2" type="ORF">DFP98_103437</name>
</gene>
<comment type="caution">
    <text evidence="2">The sequence shown here is derived from an EMBL/GenBank/DDBJ whole genome shotgun (WGS) entry which is preliminary data.</text>
</comment>
<organism evidence="2 3">
    <name type="scientific">Cohnella phaseoli</name>
    <dbReference type="NCBI Taxonomy" id="456490"/>
    <lineage>
        <taxon>Bacteria</taxon>
        <taxon>Bacillati</taxon>
        <taxon>Bacillota</taxon>
        <taxon>Bacilli</taxon>
        <taxon>Bacillales</taxon>
        <taxon>Paenibacillaceae</taxon>
        <taxon>Cohnella</taxon>
    </lineage>
</organism>